<evidence type="ECO:0000259" key="3">
    <source>
        <dbReference type="Pfam" id="PF00425"/>
    </source>
</evidence>
<name>A0A853I6F5_9GAMM</name>
<dbReference type="Pfam" id="PF00425">
    <property type="entry name" value="Chorismate_bind"/>
    <property type="match status" value="1"/>
</dbReference>
<dbReference type="SUPFAM" id="SSF56322">
    <property type="entry name" value="ADC synthase"/>
    <property type="match status" value="1"/>
</dbReference>
<dbReference type="EMBL" id="JACCKB010000003">
    <property type="protein sequence ID" value="NYZ65147.1"/>
    <property type="molecule type" value="Genomic_DNA"/>
</dbReference>
<dbReference type="InterPro" id="IPR006805">
    <property type="entry name" value="Anth_synth_I_N"/>
</dbReference>
<gene>
    <name evidence="5" type="primary">pabB</name>
    <name evidence="5" type="ORF">H0A36_03940</name>
</gene>
<dbReference type="InterPro" id="IPR015890">
    <property type="entry name" value="Chorismate_C"/>
</dbReference>
<dbReference type="EC" id="2.6.1.85" evidence="1"/>
<evidence type="ECO:0000259" key="4">
    <source>
        <dbReference type="Pfam" id="PF04715"/>
    </source>
</evidence>
<keyword evidence="2 5" id="KW-0808">Transferase</keyword>
<protein>
    <recommendedName>
        <fullName evidence="1">aminodeoxychorismate synthase</fullName>
        <ecNumber evidence="1">2.6.1.85</ecNumber>
    </recommendedName>
</protein>
<dbReference type="Pfam" id="PF04715">
    <property type="entry name" value="Anth_synt_I_N"/>
    <property type="match status" value="1"/>
</dbReference>
<dbReference type="InterPro" id="IPR005801">
    <property type="entry name" value="ADC_synthase"/>
</dbReference>
<dbReference type="GO" id="GO:0046820">
    <property type="term" value="F:4-amino-4-deoxychorismate synthase activity"/>
    <property type="evidence" value="ECO:0007669"/>
    <property type="project" value="UniProtKB-EC"/>
</dbReference>
<keyword evidence="5" id="KW-0032">Aminotransferase</keyword>
<dbReference type="PANTHER" id="PTHR11236">
    <property type="entry name" value="AMINOBENZOATE/ANTHRANILATE SYNTHASE"/>
    <property type="match status" value="1"/>
</dbReference>
<dbReference type="InterPro" id="IPR005802">
    <property type="entry name" value="ADC_synth_comp_1"/>
</dbReference>
<dbReference type="AlphaFoldDB" id="A0A853I6F5"/>
<dbReference type="GO" id="GO:0009396">
    <property type="term" value="P:folic acid-containing compound biosynthetic process"/>
    <property type="evidence" value="ECO:0007669"/>
    <property type="project" value="InterPro"/>
</dbReference>
<reference evidence="5 6" key="1">
    <citation type="submission" date="2020-07" db="EMBL/GenBank/DDBJ databases">
        <title>Endozoicomonas sp. nov., isolated from sediment.</title>
        <authorList>
            <person name="Gu T."/>
        </authorList>
    </citation>
    <scope>NUCLEOTIDE SEQUENCE [LARGE SCALE GENOMIC DNA]</scope>
    <source>
        <strain evidence="5 6">SM1973</strain>
    </source>
</reference>
<evidence type="ECO:0000313" key="6">
    <source>
        <dbReference type="Proteomes" id="UP000569732"/>
    </source>
</evidence>
<dbReference type="RefSeq" id="WP_180567168.1">
    <property type="nucleotide sequence ID" value="NZ_JACCKB010000003.1"/>
</dbReference>
<evidence type="ECO:0000256" key="2">
    <source>
        <dbReference type="ARBA" id="ARBA00022679"/>
    </source>
</evidence>
<dbReference type="GO" id="GO:0000162">
    <property type="term" value="P:L-tryptophan biosynthetic process"/>
    <property type="evidence" value="ECO:0007669"/>
    <property type="project" value="TreeGrafter"/>
</dbReference>
<proteinExistence type="predicted"/>
<dbReference type="Gene3D" id="3.60.120.10">
    <property type="entry name" value="Anthranilate synthase"/>
    <property type="match status" value="1"/>
</dbReference>
<feature type="domain" description="Chorismate-utilising enzyme C-terminal" evidence="3">
    <location>
        <begin position="192"/>
        <end position="442"/>
    </location>
</feature>
<organism evidence="5 6">
    <name type="scientific">Spartinivicinus marinus</name>
    <dbReference type="NCBI Taxonomy" id="2994442"/>
    <lineage>
        <taxon>Bacteria</taxon>
        <taxon>Pseudomonadati</taxon>
        <taxon>Pseudomonadota</taxon>
        <taxon>Gammaproteobacteria</taxon>
        <taxon>Oceanospirillales</taxon>
        <taxon>Zooshikellaceae</taxon>
        <taxon>Spartinivicinus</taxon>
    </lineage>
</organism>
<evidence type="ECO:0000256" key="1">
    <source>
        <dbReference type="ARBA" id="ARBA00013139"/>
    </source>
</evidence>
<accession>A0A853I6F5</accession>
<dbReference type="InterPro" id="IPR019999">
    <property type="entry name" value="Anth_synth_I-like"/>
</dbReference>
<keyword evidence="6" id="KW-1185">Reference proteome</keyword>
<dbReference type="PANTHER" id="PTHR11236:SF50">
    <property type="entry name" value="AMINODEOXYCHORISMATE SYNTHASE COMPONENT 1"/>
    <property type="match status" value="1"/>
</dbReference>
<evidence type="ECO:0000313" key="5">
    <source>
        <dbReference type="EMBL" id="NYZ65147.1"/>
    </source>
</evidence>
<dbReference type="PRINTS" id="PR00095">
    <property type="entry name" value="ANTSNTHASEI"/>
</dbReference>
<dbReference type="NCBIfam" id="TIGR00553">
    <property type="entry name" value="pabB"/>
    <property type="match status" value="1"/>
</dbReference>
<dbReference type="Proteomes" id="UP000569732">
    <property type="component" value="Unassembled WGS sequence"/>
</dbReference>
<sequence>MKQATVTAVRYSPNSLDYFLALRHMPFPAWLDSTDGKHTDGRFDIITANPHYFLHYQKGSCTLQNLLSGESKQLQEHPLVLQQQLFEQFEPVACTWPFVGGWLGYWGYDLKAVTEPQRFKHQDDEWPCLMAGLYLWAVVVDHQQQQAVLVAHPSLSREEYQQLQACLTKLEAVQPPQSFKLTEPFQPVLSPAEYQSAFNQIQHYIQAGDCYQVNFTQRFDSQFSGDLLTAYTHLRKASPAPFSAYLAFGDITVLSHSPERFIKADQCVIETKPIKGTRARSADPEMDRLQAEALLNSEKDQAENLMIVDLLRNDLSKHCSQVKVPHLFKLESFANVHHLVTTVTGQLNSRANYFDLLTGAFPGGSITGAPKIRAMEIIQQLEPVSRSVYCGAIGYISFNQQMDTNIAIRTLVAKDQGLYCWGGGGIVADSQCEDEYQEAWAKVSNLMNALNQLK</sequence>
<comment type="caution">
    <text evidence="5">The sequence shown here is derived from an EMBL/GenBank/DDBJ whole genome shotgun (WGS) entry which is preliminary data.</text>
</comment>
<feature type="domain" description="Anthranilate synthase component I N-terminal" evidence="4">
    <location>
        <begin position="17"/>
        <end position="148"/>
    </location>
</feature>